<dbReference type="GO" id="GO:0006979">
    <property type="term" value="P:response to oxidative stress"/>
    <property type="evidence" value="ECO:0007669"/>
    <property type="project" value="InterPro"/>
</dbReference>
<evidence type="ECO:0000313" key="2">
    <source>
        <dbReference type="EMBL" id="TPX55234.1"/>
    </source>
</evidence>
<dbReference type="InterPro" id="IPR015946">
    <property type="entry name" value="KH_dom-like_a/b"/>
</dbReference>
<dbReference type="NCBIfam" id="TIGR03561">
    <property type="entry name" value="organ_hyd_perox"/>
    <property type="match status" value="1"/>
</dbReference>
<dbReference type="Proteomes" id="UP000318582">
    <property type="component" value="Unassembled WGS sequence"/>
</dbReference>
<reference evidence="2 3" key="1">
    <citation type="journal article" date="2019" name="Sci. Rep.">
        <title>Comparative genomics of chytrid fungi reveal insights into the obligate biotrophic and pathogenic lifestyle of Synchytrium endobioticum.</title>
        <authorList>
            <person name="van de Vossenberg B.T.L.H."/>
            <person name="Warris S."/>
            <person name="Nguyen H.D.T."/>
            <person name="van Gent-Pelzer M.P.E."/>
            <person name="Joly D.L."/>
            <person name="van de Geest H.C."/>
            <person name="Bonants P.J.M."/>
            <person name="Smith D.S."/>
            <person name="Levesque C.A."/>
            <person name="van der Lee T.A.J."/>
        </authorList>
    </citation>
    <scope>NUCLEOTIDE SEQUENCE [LARGE SCALE GENOMIC DNA]</scope>
    <source>
        <strain evidence="2 3">CBS 809.83</strain>
    </source>
</reference>
<comment type="caution">
    <text evidence="2">The sequence shown here is derived from an EMBL/GenBank/DDBJ whole genome shotgun (WGS) entry which is preliminary data.</text>
</comment>
<accession>A0A507DU00</accession>
<organism evidence="2 3">
    <name type="scientific">Powellomyces hirtus</name>
    <dbReference type="NCBI Taxonomy" id="109895"/>
    <lineage>
        <taxon>Eukaryota</taxon>
        <taxon>Fungi</taxon>
        <taxon>Fungi incertae sedis</taxon>
        <taxon>Chytridiomycota</taxon>
        <taxon>Chytridiomycota incertae sedis</taxon>
        <taxon>Chytridiomycetes</taxon>
        <taxon>Spizellomycetales</taxon>
        <taxon>Powellomycetaceae</taxon>
        <taxon>Powellomyces</taxon>
    </lineage>
</organism>
<proteinExistence type="inferred from homology"/>
<evidence type="ECO:0000313" key="3">
    <source>
        <dbReference type="Proteomes" id="UP000318582"/>
    </source>
</evidence>
<dbReference type="InterPro" id="IPR019953">
    <property type="entry name" value="OHR"/>
</dbReference>
<comment type="similarity">
    <text evidence="1">Belongs to the OsmC/Ohr family.</text>
</comment>
<sequence length="172" mass="17840">MFATSRFVQRAPASRMLKMIAPVGTRAASSAAKSLYQTTSIASGKGRSGNVSNQDSQFKASLALPKSMGGPGNADGTVNPEILFASGYASCFLGAVQAVAGAKKVSLPAETSVKTVVDLKKDTNFELAVKLTLSVPGLSQKVADDVVTTAHEMCPYSRATRGNIEVDVKAVV</sequence>
<name>A0A507DU00_9FUNG</name>
<dbReference type="SUPFAM" id="SSF82784">
    <property type="entry name" value="OsmC-like"/>
    <property type="match status" value="1"/>
</dbReference>
<dbReference type="Gene3D" id="3.30.300.20">
    <property type="match status" value="1"/>
</dbReference>
<dbReference type="OrthoDB" id="60422at2759"/>
<evidence type="ECO:0008006" key="4">
    <source>
        <dbReference type="Google" id="ProtNLM"/>
    </source>
</evidence>
<dbReference type="PANTHER" id="PTHR33797:SF2">
    <property type="entry name" value="ORGANIC HYDROPEROXIDE RESISTANCE PROTEIN-LIKE"/>
    <property type="match status" value="1"/>
</dbReference>
<dbReference type="InterPro" id="IPR003718">
    <property type="entry name" value="OsmC/Ohr_fam"/>
</dbReference>
<dbReference type="EMBL" id="QEAQ01000120">
    <property type="protein sequence ID" value="TPX55234.1"/>
    <property type="molecule type" value="Genomic_DNA"/>
</dbReference>
<evidence type="ECO:0000256" key="1">
    <source>
        <dbReference type="ARBA" id="ARBA00007378"/>
    </source>
</evidence>
<dbReference type="Pfam" id="PF02566">
    <property type="entry name" value="OsmC"/>
    <property type="match status" value="1"/>
</dbReference>
<dbReference type="AlphaFoldDB" id="A0A507DU00"/>
<dbReference type="PANTHER" id="PTHR33797">
    <property type="entry name" value="ORGANIC HYDROPEROXIDE RESISTANCE PROTEIN-LIKE"/>
    <property type="match status" value="1"/>
</dbReference>
<protein>
    <recommendedName>
        <fullName evidence="4">Organic hydroperoxide resistance protein</fullName>
    </recommendedName>
</protein>
<dbReference type="Gene3D" id="2.20.25.10">
    <property type="match status" value="1"/>
</dbReference>
<gene>
    <name evidence="2" type="ORF">PhCBS80983_g05501</name>
</gene>
<keyword evidence="3" id="KW-1185">Reference proteome</keyword>
<dbReference type="InterPro" id="IPR036102">
    <property type="entry name" value="OsmC/Ohrsf"/>
</dbReference>